<dbReference type="InterPro" id="IPR000608">
    <property type="entry name" value="UBC"/>
</dbReference>
<dbReference type="EMBL" id="CAXDID020000256">
    <property type="protein sequence ID" value="CAL6065707.1"/>
    <property type="molecule type" value="Genomic_DNA"/>
</dbReference>
<name>A0AA86NGT9_9EUKA</name>
<dbReference type="FunFam" id="3.10.110.10:FF:000141">
    <property type="entry name" value="Ubiquitin-conjugating enzyme E2 8"/>
    <property type="match status" value="1"/>
</dbReference>
<dbReference type="PANTHER" id="PTHR24067">
    <property type="entry name" value="UBIQUITIN-CONJUGATING ENZYME E2"/>
    <property type="match status" value="1"/>
</dbReference>
<dbReference type="AlphaFoldDB" id="A0AA86NGT9"/>
<keyword evidence="2 4" id="KW-0833">Ubl conjugation pathway</keyword>
<dbReference type="SMART" id="SM00212">
    <property type="entry name" value="UBCc"/>
    <property type="match status" value="1"/>
</dbReference>
<comment type="caution">
    <text evidence="6">The sequence shown here is derived from an EMBL/GenBank/DDBJ whole genome shotgun (WGS) entry which is preliminary data.</text>
</comment>
<evidence type="ECO:0000313" key="10">
    <source>
        <dbReference type="Proteomes" id="UP001642409"/>
    </source>
</evidence>
<keyword evidence="4" id="KW-0547">Nucleotide-binding</keyword>
<proteinExistence type="inferred from homology"/>
<protein>
    <submittedName>
        <fullName evidence="6">Ubiquitin-conjugating enzyme E2</fullName>
    </submittedName>
    <submittedName>
        <fullName evidence="8">Ubiquitin-conjugating_enzyme E2</fullName>
    </submittedName>
</protein>
<comment type="similarity">
    <text evidence="4">Belongs to the ubiquitin-conjugating enzyme family.</text>
</comment>
<evidence type="ECO:0000313" key="7">
    <source>
        <dbReference type="EMBL" id="CAI9947173.1"/>
    </source>
</evidence>
<keyword evidence="10" id="KW-1185">Reference proteome</keyword>
<dbReference type="InterPro" id="IPR023313">
    <property type="entry name" value="UBQ-conjugating_AS"/>
</dbReference>
<dbReference type="PROSITE" id="PS50127">
    <property type="entry name" value="UBC_2"/>
    <property type="match status" value="1"/>
</dbReference>
<evidence type="ECO:0000256" key="2">
    <source>
        <dbReference type="ARBA" id="ARBA00022786"/>
    </source>
</evidence>
<feature type="active site" description="Glycyl thioester intermediate" evidence="3">
    <location>
        <position position="87"/>
    </location>
</feature>
<evidence type="ECO:0000259" key="5">
    <source>
        <dbReference type="PROSITE" id="PS50127"/>
    </source>
</evidence>
<organism evidence="6">
    <name type="scientific">Hexamita inflata</name>
    <dbReference type="NCBI Taxonomy" id="28002"/>
    <lineage>
        <taxon>Eukaryota</taxon>
        <taxon>Metamonada</taxon>
        <taxon>Diplomonadida</taxon>
        <taxon>Hexamitidae</taxon>
        <taxon>Hexamitinae</taxon>
        <taxon>Hexamita</taxon>
    </lineage>
</organism>
<evidence type="ECO:0000313" key="8">
    <source>
        <dbReference type="EMBL" id="CAL6065707.1"/>
    </source>
</evidence>
<evidence type="ECO:0000313" key="9">
    <source>
        <dbReference type="EMBL" id="CAL6073210.1"/>
    </source>
</evidence>
<gene>
    <name evidence="7" type="ORF">HINF_LOCUS34818</name>
    <name evidence="8" type="ORF">HINF_LOCUS51971</name>
    <name evidence="9" type="ORF">HINF_LOCUS55992</name>
    <name evidence="6" type="ORF">HINF_LOCUS6515</name>
</gene>
<dbReference type="GO" id="GO:0016740">
    <property type="term" value="F:transferase activity"/>
    <property type="evidence" value="ECO:0007669"/>
    <property type="project" value="UniProtKB-KW"/>
</dbReference>
<dbReference type="PROSITE" id="PS00183">
    <property type="entry name" value="UBC_1"/>
    <property type="match status" value="1"/>
</dbReference>
<evidence type="ECO:0000256" key="3">
    <source>
        <dbReference type="PROSITE-ProRule" id="PRU10133"/>
    </source>
</evidence>
<dbReference type="Pfam" id="PF00179">
    <property type="entry name" value="UQ_con"/>
    <property type="match status" value="1"/>
</dbReference>
<dbReference type="EMBL" id="CAXDID020000300">
    <property type="protein sequence ID" value="CAL6073210.1"/>
    <property type="molecule type" value="Genomic_DNA"/>
</dbReference>
<dbReference type="Proteomes" id="UP001642409">
    <property type="component" value="Unassembled WGS sequence"/>
</dbReference>
<evidence type="ECO:0000256" key="4">
    <source>
        <dbReference type="RuleBase" id="RU362109"/>
    </source>
</evidence>
<reference evidence="8 10" key="2">
    <citation type="submission" date="2024-07" db="EMBL/GenBank/DDBJ databases">
        <authorList>
            <person name="Akdeniz Z."/>
        </authorList>
    </citation>
    <scope>NUCLEOTIDE SEQUENCE [LARGE SCALE GENOMIC DNA]</scope>
</reference>
<keyword evidence="4" id="KW-0067">ATP-binding</keyword>
<dbReference type="SUPFAM" id="SSF54495">
    <property type="entry name" value="UBC-like"/>
    <property type="match status" value="1"/>
</dbReference>
<dbReference type="InterPro" id="IPR050113">
    <property type="entry name" value="Ub_conjugating_enzyme"/>
</dbReference>
<evidence type="ECO:0000313" key="6">
    <source>
        <dbReference type="EMBL" id="CAI9918870.1"/>
    </source>
</evidence>
<dbReference type="Gene3D" id="3.10.110.10">
    <property type="entry name" value="Ubiquitin Conjugating Enzyme"/>
    <property type="match status" value="1"/>
</dbReference>
<accession>A0AA86NGT9</accession>
<feature type="domain" description="UBC core" evidence="5">
    <location>
        <begin position="3"/>
        <end position="149"/>
    </location>
</feature>
<dbReference type="GO" id="GO:0005524">
    <property type="term" value="F:ATP binding"/>
    <property type="evidence" value="ECO:0007669"/>
    <property type="project" value="UniProtKB-UniRule"/>
</dbReference>
<evidence type="ECO:0000256" key="1">
    <source>
        <dbReference type="ARBA" id="ARBA00022679"/>
    </source>
</evidence>
<dbReference type="InterPro" id="IPR016135">
    <property type="entry name" value="UBQ-conjugating_enzyme/RWD"/>
</dbReference>
<reference evidence="6" key="1">
    <citation type="submission" date="2023-06" db="EMBL/GenBank/DDBJ databases">
        <authorList>
            <person name="Kurt Z."/>
        </authorList>
    </citation>
    <scope>NUCLEOTIDE SEQUENCE</scope>
</reference>
<dbReference type="EMBL" id="CATOUU010000773">
    <property type="protein sequence ID" value="CAI9947173.1"/>
    <property type="molecule type" value="Genomic_DNA"/>
</dbReference>
<keyword evidence="1" id="KW-0808">Transferase</keyword>
<sequence>MASNIRRIQKELKEFREDPPMNCSGGPVSDNLYQWAAVIIGPKDTPYEGGLFKLSIEFPNDYPFKPPKVVFDTKVFHPNVSSDGIICLDILKKEWSPILTISKVILSICSLLNDPNPDDPLNGDAARLLKNSKDEYNKTVREHVRLYASK</sequence>
<dbReference type="EMBL" id="CATOUU010000169">
    <property type="protein sequence ID" value="CAI9918870.1"/>
    <property type="molecule type" value="Genomic_DNA"/>
</dbReference>